<dbReference type="EMBL" id="CP033238">
    <property type="protein sequence ID" value="AZF76454.1"/>
    <property type="molecule type" value="Genomic_DNA"/>
</dbReference>
<evidence type="ECO:0000313" key="19">
    <source>
        <dbReference type="Proteomes" id="UP000273194"/>
    </source>
</evidence>
<evidence type="ECO:0000313" key="11">
    <source>
        <dbReference type="EMBL" id="QPG51057.1"/>
    </source>
</evidence>
<dbReference type="Proteomes" id="UP000267993">
    <property type="component" value="Chromosome"/>
</dbReference>
<dbReference type="OrthoDB" id="15130at2157"/>
<dbReference type="EMBL" id="CP033241">
    <property type="protein sequence ID" value="AZF84243.1"/>
    <property type="molecule type" value="Genomic_DNA"/>
</dbReference>
<dbReference type="Proteomes" id="UP000033057">
    <property type="component" value="Chromosome"/>
</dbReference>
<dbReference type="Proteomes" id="UP000273443">
    <property type="component" value="Chromosome"/>
</dbReference>
<dbReference type="Proteomes" id="UP000594632">
    <property type="component" value="Chromosome"/>
</dbReference>
<dbReference type="Proteomes" id="UP000282269">
    <property type="component" value="Chromosome"/>
</dbReference>
<evidence type="ECO:0000313" key="22">
    <source>
        <dbReference type="Proteomes" id="UP000278715"/>
    </source>
</evidence>
<sequence length="246" mass="28835">MSEDYRKDDIEAIAQQISEEEKPGKESPRSKLVEAILLLLYARPLRTAEIAANLGYETKYISSYLSYWKKKGLVYQEGGRWHLSGKGENIARDIIESQNNSKFKEYLLLAKQVLESEKVRQTKNNKVEKKDDKKAQEVLWFIEGKTSKENKKQQKSNPTDCIKEILNKLDDDEKEILSHLLNKYREWGTTYIYLDQLQEEMKADTSWLFRVLKNLQIKRLLYIYQDPRMGVRIGLSKSIKETISSC</sequence>
<dbReference type="EMBL" id="CP011057">
    <property type="protein sequence ID" value="AKA79504.1"/>
    <property type="molecule type" value="Genomic_DNA"/>
</dbReference>
<evidence type="ECO:0000313" key="20">
    <source>
        <dbReference type="Proteomes" id="UP000273443"/>
    </source>
</evidence>
<dbReference type="EMBL" id="CP011056">
    <property type="protein sequence ID" value="AKA76811.1"/>
    <property type="molecule type" value="Genomic_DNA"/>
</dbReference>
<dbReference type="EMBL" id="CP033239">
    <property type="protein sequence ID" value="AZF79062.1"/>
    <property type="molecule type" value="Genomic_DNA"/>
</dbReference>
<dbReference type="KEGG" id="ssoa:SULA_1886"/>
<dbReference type="Proteomes" id="UP000269431">
    <property type="component" value="Chromosome"/>
</dbReference>
<evidence type="ECO:0000313" key="18">
    <source>
        <dbReference type="Proteomes" id="UP000269431"/>
    </source>
</evidence>
<reference evidence="3" key="5">
    <citation type="submission" date="2018-10" db="EMBL/GenBank/DDBJ databases">
        <authorList>
            <person name="McCarthy S."/>
            <person name="Gradnigo J."/>
            <person name="Johnson T."/>
            <person name="Payne S."/>
            <person name="Lipzen A."/>
            <person name="Schackwitz W."/>
            <person name="Martin J."/>
            <person name="Moriyama E."/>
            <person name="Blum P."/>
        </authorList>
    </citation>
    <scope>NUCLEOTIDE SEQUENCE</scope>
    <source>
        <strain evidence="1">SARC-B</strain>
        <strain evidence="2">SARC-C</strain>
        <strain evidence="3">SULA</strain>
    </source>
</reference>
<evidence type="ECO:0000313" key="6">
    <source>
        <dbReference type="EMBL" id="AZF73831.1"/>
    </source>
</evidence>
<dbReference type="RefSeq" id="WP_009992287.1">
    <property type="nucleotide sequence ID" value="NZ_CP011055.2"/>
</dbReference>
<dbReference type="EMBL" id="CP033237">
    <property type="protein sequence ID" value="AZF73831.1"/>
    <property type="molecule type" value="Genomic_DNA"/>
</dbReference>
<evidence type="ECO:0000313" key="14">
    <source>
        <dbReference type="Proteomes" id="UP000033085"/>
    </source>
</evidence>
<evidence type="ECO:0000313" key="8">
    <source>
        <dbReference type="EMBL" id="AZF79062.1"/>
    </source>
</evidence>
<dbReference type="GeneID" id="1455123"/>
<proteinExistence type="predicted"/>
<dbReference type="EMBL" id="CP033235">
    <property type="protein sequence ID" value="AZF68591.1"/>
    <property type="molecule type" value="Genomic_DNA"/>
</dbReference>
<protein>
    <submittedName>
        <fullName evidence="12">Replication initiation protein</fullName>
    </submittedName>
    <submittedName>
        <fullName evidence="3">Replication initiator protein WhiP</fullName>
    </submittedName>
</protein>
<dbReference type="EMBL" id="CP033236">
    <property type="protein sequence ID" value="AZF71211.1"/>
    <property type="molecule type" value="Genomic_DNA"/>
</dbReference>
<evidence type="ECO:0000313" key="4">
    <source>
        <dbReference type="EMBL" id="AZF68591.1"/>
    </source>
</evidence>
<reference evidence="12" key="2">
    <citation type="submission" date="2016-04" db="EMBL/GenBank/DDBJ databases">
        <authorList>
            <person name="Evans L.H."/>
            <person name="Alamgir A."/>
            <person name="Owens N."/>
            <person name="Weber N.D."/>
            <person name="Virtaneva K."/>
            <person name="Barbian K."/>
            <person name="Babar A."/>
            <person name="Rosenke K."/>
        </authorList>
    </citation>
    <scope>NUCLEOTIDE SEQUENCE</scope>
    <source>
        <strain evidence="12">P1</strain>
    </source>
</reference>
<dbReference type="Proteomes" id="UP000033085">
    <property type="component" value="Chromosome"/>
</dbReference>
<reference evidence="16" key="3">
    <citation type="submission" date="2016-04" db="EMBL/GenBank/DDBJ databases">
        <authorList>
            <person name="Shah S.A."/>
            <person name="Garrett R.A."/>
        </authorList>
    </citation>
    <scope>NUCLEOTIDE SEQUENCE [LARGE SCALE GENOMIC DNA]</scope>
    <source>
        <strain evidence="16">ATCC 35091 / DSM 1616 / JCM 8930 / NBRC 15331 / P1</strain>
    </source>
</reference>
<dbReference type="EMBL" id="LT549890">
    <property type="protein sequence ID" value="SAI84463.1"/>
    <property type="molecule type" value="Genomic_DNA"/>
</dbReference>
<dbReference type="KEGG" id="ssof:SULC_1885"/>
<dbReference type="GeneID" id="44129803"/>
<dbReference type="Proteomes" id="UP000076770">
    <property type="component" value="Chromosome i"/>
</dbReference>
<dbReference type="InterPro" id="IPR036390">
    <property type="entry name" value="WH_DNA-bd_sf"/>
</dbReference>
<evidence type="ECO:0000313" key="7">
    <source>
        <dbReference type="EMBL" id="AZF76454.1"/>
    </source>
</evidence>
<reference evidence="11 24" key="6">
    <citation type="journal article" date="2020" name="Nat. Commun.">
        <title>The structures of two archaeal type IV pili illuminate evolutionary relationships.</title>
        <authorList>
            <person name="Wang F."/>
            <person name="Baquero D.P."/>
            <person name="Su Z."/>
            <person name="Beltran L.C."/>
            <person name="Prangishvili D."/>
            <person name="Krupovic M."/>
            <person name="Egelman E.H."/>
        </authorList>
    </citation>
    <scope>NUCLEOTIDE SEQUENCE [LARGE SCALE GENOMIC DNA]</scope>
    <source>
        <strain evidence="11 24">POZ149</strain>
    </source>
</reference>
<dbReference type="SUPFAM" id="SSF46785">
    <property type="entry name" value="Winged helix' DNA-binding domain"/>
    <property type="match status" value="1"/>
</dbReference>
<organism evidence="3 15">
    <name type="scientific">Saccharolobus solfataricus</name>
    <name type="common">Sulfolobus solfataricus</name>
    <dbReference type="NCBI Taxonomy" id="2287"/>
    <lineage>
        <taxon>Archaea</taxon>
        <taxon>Thermoproteota</taxon>
        <taxon>Thermoprotei</taxon>
        <taxon>Sulfolobales</taxon>
        <taxon>Sulfolobaceae</taxon>
        <taxon>Saccharolobus</taxon>
    </lineage>
</organism>
<evidence type="ECO:0000313" key="24">
    <source>
        <dbReference type="Proteomes" id="UP000594632"/>
    </source>
</evidence>
<name>A0A0E3K105_SACSO</name>
<dbReference type="OMA" id="KQWGSTY"/>
<dbReference type="EMBL" id="CP011055">
    <property type="protein sequence ID" value="AKA74113.1"/>
    <property type="molecule type" value="Genomic_DNA"/>
</dbReference>
<evidence type="ECO:0000313" key="13">
    <source>
        <dbReference type="Proteomes" id="UP000033057"/>
    </source>
</evidence>
<dbReference type="EMBL" id="CP050869">
    <property type="protein sequence ID" value="QPG51057.1"/>
    <property type="molecule type" value="Genomic_DNA"/>
</dbReference>
<gene>
    <name evidence="11" type="ORF">HFC64_15635</name>
    <name evidence="12" type="ORF">SSOP1_0909</name>
    <name evidence="3" type="ORF">SULA_1886</name>
    <name evidence="1" type="ORF">SULB_1887</name>
    <name evidence="2" type="ORF">SULC_1885</name>
    <name evidence="4" type="ORF">SULG_09480</name>
    <name evidence="5" type="ORF">SULH_09480</name>
    <name evidence="6" type="ORF">SULI_09480</name>
    <name evidence="7" type="ORF">SULM_09470</name>
    <name evidence="8" type="ORF">SULN_09470</name>
    <name evidence="9" type="ORF">SULO_09480</name>
    <name evidence="10" type="ORF">SULZ_09405</name>
</gene>
<evidence type="ECO:0000313" key="2">
    <source>
        <dbReference type="EMBL" id="AKA76811.1"/>
    </source>
</evidence>
<evidence type="ECO:0000313" key="3">
    <source>
        <dbReference type="EMBL" id="AKA79504.1"/>
    </source>
</evidence>
<evidence type="ECO:0000313" key="1">
    <source>
        <dbReference type="EMBL" id="AKA74113.1"/>
    </source>
</evidence>
<dbReference type="KEGG" id="ssol:SULB_1887"/>
<dbReference type="AlphaFoldDB" id="A0A0E3K105"/>
<evidence type="ECO:0000313" key="17">
    <source>
        <dbReference type="Proteomes" id="UP000267993"/>
    </source>
</evidence>
<reference evidence="13 14" key="1">
    <citation type="journal article" date="2015" name="Genome Announc.">
        <title>Complete Genome Sequence of Sulfolobus solfataricus Strain 98/2 and Evolved Derivatives.</title>
        <authorList>
            <person name="McCarthy S."/>
            <person name="Gradnigo J."/>
            <person name="Johnson T."/>
            <person name="Payne S."/>
            <person name="Lipzen A."/>
            <person name="Martin J."/>
            <person name="Schackwitz W."/>
            <person name="Moriyama E."/>
            <person name="Blum P."/>
        </authorList>
    </citation>
    <scope>NUCLEOTIDE SEQUENCE [LARGE SCALE GENOMIC DNA]</scope>
    <source>
        <strain evidence="13">98/2 SULC</strain>
        <strain evidence="1">SARC-B</strain>
        <strain evidence="2">SARC-C</strain>
        <strain evidence="3 15">SULA</strain>
        <strain evidence="14">SULB</strain>
    </source>
</reference>
<evidence type="ECO:0000313" key="12">
    <source>
        <dbReference type="EMBL" id="SAI84463.1"/>
    </source>
</evidence>
<evidence type="ECO:0000313" key="5">
    <source>
        <dbReference type="EMBL" id="AZF71211.1"/>
    </source>
</evidence>
<evidence type="ECO:0000313" key="23">
    <source>
        <dbReference type="Proteomes" id="UP000282269"/>
    </source>
</evidence>
<dbReference type="Proteomes" id="UP000033106">
    <property type="component" value="Chromosome"/>
</dbReference>
<dbReference type="PATRIC" id="fig|2287.6.peg.1939"/>
<accession>A0A0E3K105</accession>
<dbReference type="Proteomes" id="UP000275843">
    <property type="component" value="Chromosome"/>
</dbReference>
<dbReference type="Proteomes" id="UP000273194">
    <property type="component" value="Chromosome"/>
</dbReference>
<evidence type="ECO:0000313" key="16">
    <source>
        <dbReference type="Proteomes" id="UP000076770"/>
    </source>
</evidence>
<dbReference type="EMBL" id="CP033240">
    <property type="protein sequence ID" value="AZF81667.1"/>
    <property type="molecule type" value="Genomic_DNA"/>
</dbReference>
<dbReference type="Proteomes" id="UP000278715">
    <property type="component" value="Chromosome"/>
</dbReference>
<evidence type="ECO:0000313" key="15">
    <source>
        <dbReference type="Proteomes" id="UP000033106"/>
    </source>
</evidence>
<evidence type="ECO:0000313" key="21">
    <source>
        <dbReference type="Proteomes" id="UP000275843"/>
    </source>
</evidence>
<evidence type="ECO:0000313" key="9">
    <source>
        <dbReference type="EMBL" id="AZF81667.1"/>
    </source>
</evidence>
<reference evidence="17 18" key="4">
    <citation type="journal article" date="2018" name="Proc. Natl. Acad. Sci. U.S.A.">
        <title>Nonmutational mechanism of inheritance in the Archaeon Sulfolobus solfataricus.</title>
        <authorList>
            <person name="Payne S."/>
            <person name="McCarthy S."/>
            <person name="Johnson T."/>
            <person name="North E."/>
            <person name="Blum P."/>
        </authorList>
    </citation>
    <scope>NUCLEOTIDE SEQUENCE [LARGE SCALE GENOMIC DNA]</scope>
    <source>
        <strain evidence="5 17">SARC-H</strain>
        <strain evidence="6 21">SARC-I</strain>
        <strain evidence="8 22">SARC-N</strain>
        <strain evidence="9 23">SARC-O</strain>
        <strain evidence="10 18">SUL120</strain>
        <strain evidence="4 19">SULG</strain>
        <strain evidence="7 20">SULM</strain>
    </source>
</reference>
<evidence type="ECO:0000313" key="10">
    <source>
        <dbReference type="EMBL" id="AZF84243.1"/>
    </source>
</evidence>